<proteinExistence type="inferred from homology"/>
<dbReference type="SUPFAM" id="SSF46579">
    <property type="entry name" value="Prefoldin"/>
    <property type="match status" value="1"/>
</dbReference>
<comment type="caution">
    <text evidence="3">The sequence shown here is derived from an EMBL/GenBank/DDBJ whole genome shotgun (WGS) entry which is preliminary data.</text>
</comment>
<evidence type="ECO:0000256" key="2">
    <source>
        <dbReference type="SAM" id="Coils"/>
    </source>
</evidence>
<accession>A0A7I8VEP2</accession>
<dbReference type="InterPro" id="IPR009053">
    <property type="entry name" value="Prefoldin"/>
</dbReference>
<dbReference type="GO" id="GO:1990114">
    <property type="term" value="P:RNA polymerase II core complex assembly"/>
    <property type="evidence" value="ECO:0007669"/>
    <property type="project" value="TreeGrafter"/>
</dbReference>
<dbReference type="NCBIfam" id="TIGR00293">
    <property type="entry name" value="prefoldin subunit alpha"/>
    <property type="match status" value="1"/>
</dbReference>
<dbReference type="GO" id="GO:1990113">
    <property type="term" value="P:RNA polymerase I assembly"/>
    <property type="evidence" value="ECO:0007669"/>
    <property type="project" value="TreeGrafter"/>
</dbReference>
<dbReference type="Proteomes" id="UP000549394">
    <property type="component" value="Unassembled WGS sequence"/>
</dbReference>
<gene>
    <name evidence="3" type="ORF">DGYR_LOCUS3556</name>
</gene>
<dbReference type="GO" id="GO:0016272">
    <property type="term" value="C:prefoldin complex"/>
    <property type="evidence" value="ECO:0007669"/>
    <property type="project" value="InterPro"/>
</dbReference>
<sequence length="156" mass="17583">MASAGSGEVIDINMLNIQQVESILQSLNNEVDFFTSSMVKLKEAYDKLNSSLGNVERLKTMKGGMEMLVPVTSAMYVDGEIADTKKVIVELGTGYFVEKSIPEAEKFFKRKLDFLKKEIEKIDVVRNQKLEQKQITTNVFKKKLIEHQSQMAAAKS</sequence>
<dbReference type="GO" id="GO:0005737">
    <property type="term" value="C:cytoplasm"/>
    <property type="evidence" value="ECO:0007669"/>
    <property type="project" value="TreeGrafter"/>
</dbReference>
<dbReference type="GO" id="GO:0006457">
    <property type="term" value="P:protein folding"/>
    <property type="evidence" value="ECO:0007669"/>
    <property type="project" value="InterPro"/>
</dbReference>
<organism evidence="3 4">
    <name type="scientific">Dimorphilus gyrociliatus</name>
    <dbReference type="NCBI Taxonomy" id="2664684"/>
    <lineage>
        <taxon>Eukaryota</taxon>
        <taxon>Metazoa</taxon>
        <taxon>Spiralia</taxon>
        <taxon>Lophotrochozoa</taxon>
        <taxon>Annelida</taxon>
        <taxon>Polychaeta</taxon>
        <taxon>Polychaeta incertae sedis</taxon>
        <taxon>Dinophilidae</taxon>
        <taxon>Dimorphilus</taxon>
    </lineage>
</organism>
<evidence type="ECO:0000313" key="4">
    <source>
        <dbReference type="Proteomes" id="UP000549394"/>
    </source>
</evidence>
<dbReference type="Pfam" id="PF02996">
    <property type="entry name" value="Prefoldin"/>
    <property type="match status" value="1"/>
</dbReference>
<evidence type="ECO:0000256" key="1">
    <source>
        <dbReference type="ARBA" id="ARBA00010048"/>
    </source>
</evidence>
<dbReference type="GO" id="GO:0051082">
    <property type="term" value="F:unfolded protein binding"/>
    <property type="evidence" value="ECO:0007669"/>
    <property type="project" value="InterPro"/>
</dbReference>
<dbReference type="AlphaFoldDB" id="A0A7I8VEP2"/>
<dbReference type="InterPro" id="IPR004127">
    <property type="entry name" value="Prefoldin_subunit_alpha"/>
</dbReference>
<protein>
    <submittedName>
        <fullName evidence="3">DgyrCDS3775</fullName>
    </submittedName>
</protein>
<feature type="coiled-coil region" evidence="2">
    <location>
        <begin position="24"/>
        <end position="58"/>
    </location>
</feature>
<dbReference type="Gene3D" id="1.10.287.370">
    <property type="match status" value="1"/>
</dbReference>
<keyword evidence="2" id="KW-0175">Coiled coil</keyword>
<dbReference type="PANTHER" id="PTHR12674">
    <property type="entry name" value="PREFOLDIN SUBUNIT 5"/>
    <property type="match status" value="1"/>
</dbReference>
<reference evidence="3 4" key="1">
    <citation type="submission" date="2020-08" db="EMBL/GenBank/DDBJ databases">
        <authorList>
            <person name="Hejnol A."/>
        </authorList>
    </citation>
    <scope>NUCLEOTIDE SEQUENCE [LARGE SCALE GENOMIC DNA]</scope>
</reference>
<dbReference type="EMBL" id="CAJFCJ010000005">
    <property type="protein sequence ID" value="CAD5114734.1"/>
    <property type="molecule type" value="Genomic_DNA"/>
</dbReference>
<dbReference type="GO" id="GO:1990115">
    <property type="term" value="P:RNA polymerase III assembly"/>
    <property type="evidence" value="ECO:0007669"/>
    <property type="project" value="TreeGrafter"/>
</dbReference>
<dbReference type="InterPro" id="IPR011599">
    <property type="entry name" value="PFD_alpha_archaea"/>
</dbReference>
<dbReference type="CDD" id="cd23157">
    <property type="entry name" value="Prefoldin_5"/>
    <property type="match status" value="1"/>
</dbReference>
<dbReference type="OrthoDB" id="10267474at2759"/>
<evidence type="ECO:0000313" key="3">
    <source>
        <dbReference type="EMBL" id="CAD5114734.1"/>
    </source>
</evidence>
<comment type="similarity">
    <text evidence="1">Belongs to the prefoldin subunit alpha family.</text>
</comment>
<keyword evidence="4" id="KW-1185">Reference proteome</keyword>
<name>A0A7I8VEP2_9ANNE</name>
<dbReference type="PANTHER" id="PTHR12674:SF2">
    <property type="entry name" value="PREFOLDIN SUBUNIT 5"/>
    <property type="match status" value="1"/>
</dbReference>